<dbReference type="InterPro" id="IPR013685">
    <property type="entry name" value="POTRA_FtsQ_type"/>
</dbReference>
<keyword evidence="12" id="KW-1185">Reference proteome</keyword>
<proteinExistence type="inferred from homology"/>
<keyword evidence="7 9" id="KW-0472">Membrane</keyword>
<dbReference type="PROSITE" id="PS51779">
    <property type="entry name" value="POTRA"/>
    <property type="match status" value="1"/>
</dbReference>
<comment type="caution">
    <text evidence="11">The sequence shown here is derived from an EMBL/GenBank/DDBJ whole genome shotgun (WGS) entry which is preliminary data.</text>
</comment>
<evidence type="ECO:0000256" key="9">
    <source>
        <dbReference type="HAMAP-Rule" id="MF_00911"/>
    </source>
</evidence>
<dbReference type="Pfam" id="PF03799">
    <property type="entry name" value="FtsQ_DivIB_C"/>
    <property type="match status" value="1"/>
</dbReference>
<accession>A0A084CMV0</accession>
<name>A0A084CMV0_9GAMM</name>
<dbReference type="eggNOG" id="COG1589">
    <property type="taxonomic scope" value="Bacteria"/>
</dbReference>
<evidence type="ECO:0000313" key="12">
    <source>
        <dbReference type="Proteomes" id="UP000053784"/>
    </source>
</evidence>
<feature type="transmembrane region" description="Helical" evidence="9">
    <location>
        <begin position="26"/>
        <end position="47"/>
    </location>
</feature>
<dbReference type="HAMAP" id="MF_00911">
    <property type="entry name" value="FtsQ_subfam"/>
    <property type="match status" value="1"/>
</dbReference>
<dbReference type="EMBL" id="JGVK01000027">
    <property type="protein sequence ID" value="KEY91129.1"/>
    <property type="molecule type" value="Genomic_DNA"/>
</dbReference>
<keyword evidence="2 9" id="KW-1003">Cell membrane</keyword>
<dbReference type="GO" id="GO:0032153">
    <property type="term" value="C:cell division site"/>
    <property type="evidence" value="ECO:0007669"/>
    <property type="project" value="UniProtKB-UniRule"/>
</dbReference>
<evidence type="ECO:0000256" key="7">
    <source>
        <dbReference type="ARBA" id="ARBA00023136"/>
    </source>
</evidence>
<sequence>MIKNALGENSCLSYVSLVQRHTPGGLFLLVVLASIGSLLYSTLSWMWDEQRLPLSKMVLKGDLDYVTARDVQLAFGQLENIGTFMSQDINILQNALSSIPWVSHVSIRKQWPDTIKIFLSEYNAVAIWNEDRFLNEKGDVFKADVGKLKGDRVKLYGPLNSHQEVLAVWNNVSPVFQELGLNIASLILNERRAWQIILDNGIYLKFGKRSLNERIERFSTLYKNLGSNAEQVDYIDLRYDTGAAVGWLRKQKLGQESAYE</sequence>
<reference evidence="11 12" key="1">
    <citation type="submission" date="2014-03" db="EMBL/GenBank/DDBJ databases">
        <title>Selection and divergence in the genomes of co-occurring obligate luminous symbionts with specific hosts.</title>
        <authorList>
            <person name="Hendry T.A."/>
            <person name="de Wet J.R."/>
            <person name="Dunlap P.V."/>
        </authorList>
    </citation>
    <scope>NUCLEOTIDE SEQUENCE [LARGE SCALE GENOMIC DNA]</scope>
    <source>
        <strain evidence="11 12">Ppalp.1</strain>
    </source>
</reference>
<keyword evidence="6 9" id="KW-1133">Transmembrane helix</keyword>
<evidence type="ECO:0000256" key="4">
    <source>
        <dbReference type="ARBA" id="ARBA00022618"/>
    </source>
</evidence>
<dbReference type="PANTHER" id="PTHR35851:SF1">
    <property type="entry name" value="CELL DIVISION PROTEIN FTSQ"/>
    <property type="match status" value="1"/>
</dbReference>
<comment type="subunit">
    <text evidence="9">Part of a complex composed of FtsB, FtsL and FtsQ.</text>
</comment>
<dbReference type="GO" id="GO:0090529">
    <property type="term" value="P:cell septum assembly"/>
    <property type="evidence" value="ECO:0007669"/>
    <property type="project" value="InterPro"/>
</dbReference>
<organism evidence="11 12">
    <name type="scientific">Candidatus Photodesmus blepharonis</name>
    <dbReference type="NCBI Taxonomy" id="1179155"/>
    <lineage>
        <taxon>Bacteria</taxon>
        <taxon>Pseudomonadati</taxon>
        <taxon>Pseudomonadota</taxon>
        <taxon>Gammaproteobacteria</taxon>
        <taxon>Vibrionales</taxon>
        <taxon>Vibrionaceae</taxon>
        <taxon>Candidatus Photodesmus</taxon>
    </lineage>
</organism>
<evidence type="ECO:0000256" key="3">
    <source>
        <dbReference type="ARBA" id="ARBA00022519"/>
    </source>
</evidence>
<evidence type="ECO:0000256" key="8">
    <source>
        <dbReference type="ARBA" id="ARBA00023306"/>
    </source>
</evidence>
<dbReference type="RefSeq" id="WP_034414530.1">
    <property type="nucleotide sequence ID" value="NZ_JGVK01000027.1"/>
</dbReference>
<evidence type="ECO:0000313" key="11">
    <source>
        <dbReference type="EMBL" id="KEY91129.1"/>
    </source>
</evidence>
<keyword evidence="4 9" id="KW-0132">Cell division</keyword>
<evidence type="ECO:0000256" key="6">
    <source>
        <dbReference type="ARBA" id="ARBA00022989"/>
    </source>
</evidence>
<dbReference type="OrthoDB" id="9790370at2"/>
<dbReference type="Pfam" id="PF08478">
    <property type="entry name" value="POTRA_1"/>
    <property type="match status" value="1"/>
</dbReference>
<gene>
    <name evidence="9 11" type="primary">ftsQ</name>
    <name evidence="11" type="ORF">CF67_04128</name>
</gene>
<keyword evidence="8 9" id="KW-0131">Cell cycle</keyword>
<evidence type="ECO:0000256" key="5">
    <source>
        <dbReference type="ARBA" id="ARBA00022692"/>
    </source>
</evidence>
<dbReference type="InterPro" id="IPR045335">
    <property type="entry name" value="FtsQ_C_sf"/>
</dbReference>
<feature type="domain" description="POTRA" evidence="10">
    <location>
        <begin position="52"/>
        <end position="122"/>
    </location>
</feature>
<dbReference type="InterPro" id="IPR026579">
    <property type="entry name" value="FtsQ"/>
</dbReference>
<dbReference type="InterPro" id="IPR034746">
    <property type="entry name" value="POTRA"/>
</dbReference>
<dbReference type="InterPro" id="IPR005548">
    <property type="entry name" value="Cell_div_FtsQ/DivIB_C"/>
</dbReference>
<dbReference type="STRING" id="1179155.CF67_04128"/>
<keyword evidence="3 9" id="KW-0997">Cell inner membrane</keyword>
<comment type="function">
    <text evidence="9">Essential cell division protein. May link together the upstream cell division proteins, which are predominantly cytoplasmic, with the downstream cell division proteins, which are predominantly periplasmic. May control correct divisome assembly.</text>
</comment>
<keyword evidence="5 9" id="KW-0812">Transmembrane</keyword>
<evidence type="ECO:0000256" key="1">
    <source>
        <dbReference type="ARBA" id="ARBA00004370"/>
    </source>
</evidence>
<dbReference type="PANTHER" id="PTHR35851">
    <property type="entry name" value="CELL DIVISION PROTEIN FTSQ"/>
    <property type="match status" value="1"/>
</dbReference>
<dbReference type="Proteomes" id="UP000053784">
    <property type="component" value="Unassembled WGS sequence"/>
</dbReference>
<dbReference type="GO" id="GO:0005886">
    <property type="term" value="C:plasma membrane"/>
    <property type="evidence" value="ECO:0007669"/>
    <property type="project" value="UniProtKB-SubCell"/>
</dbReference>
<comment type="similarity">
    <text evidence="9">Belongs to the FtsQ/DivIB family. FtsQ subfamily.</text>
</comment>
<evidence type="ECO:0000259" key="10">
    <source>
        <dbReference type="PROSITE" id="PS51779"/>
    </source>
</evidence>
<dbReference type="AlphaFoldDB" id="A0A084CMV0"/>
<dbReference type="Gene3D" id="3.40.50.11690">
    <property type="entry name" value="Cell division protein FtsQ/DivIB"/>
    <property type="match status" value="1"/>
</dbReference>
<protein>
    <recommendedName>
        <fullName evidence="9">Cell division protein FtsQ</fullName>
    </recommendedName>
</protein>
<dbReference type="GO" id="GO:0043093">
    <property type="term" value="P:FtsZ-dependent cytokinesis"/>
    <property type="evidence" value="ECO:0007669"/>
    <property type="project" value="UniProtKB-UniRule"/>
</dbReference>
<evidence type="ECO:0000256" key="2">
    <source>
        <dbReference type="ARBA" id="ARBA00022475"/>
    </source>
</evidence>
<dbReference type="Gene3D" id="3.10.20.310">
    <property type="entry name" value="membrane protein fhac"/>
    <property type="match status" value="1"/>
</dbReference>
<comment type="subcellular location">
    <subcellularLocation>
        <location evidence="9">Cell inner membrane</location>
        <topology evidence="9">Single-pass type II membrane protein</topology>
    </subcellularLocation>
    <subcellularLocation>
        <location evidence="1">Membrane</location>
    </subcellularLocation>
    <text evidence="9">Localizes to the division septum.</text>
</comment>